<evidence type="ECO:0000256" key="2">
    <source>
        <dbReference type="ARBA" id="ARBA00022676"/>
    </source>
</evidence>
<dbReference type="AlphaFoldDB" id="A0A9N7MTD7"/>
<evidence type="ECO:0000259" key="7">
    <source>
        <dbReference type="Pfam" id="PF26168"/>
    </source>
</evidence>
<dbReference type="GO" id="GO:0008194">
    <property type="term" value="F:UDP-glycosyltransferase activity"/>
    <property type="evidence" value="ECO:0007669"/>
    <property type="project" value="InterPro"/>
</dbReference>
<feature type="domain" description="Glycosyltransferase N-terminal" evidence="7">
    <location>
        <begin position="5"/>
        <end position="238"/>
    </location>
</feature>
<dbReference type="SUPFAM" id="SSF53756">
    <property type="entry name" value="UDP-Glycosyltransferase/glycogen phosphorylase"/>
    <property type="match status" value="1"/>
</dbReference>
<dbReference type="EMBL" id="CACSLK010011299">
    <property type="protein sequence ID" value="CAA0812772.1"/>
    <property type="molecule type" value="Genomic_DNA"/>
</dbReference>
<dbReference type="PANTHER" id="PTHR48044:SF48">
    <property type="entry name" value="GLYCOSYLTRANSFERASE"/>
    <property type="match status" value="1"/>
</dbReference>
<dbReference type="CDD" id="cd03784">
    <property type="entry name" value="GT1_Gtf-like"/>
    <property type="match status" value="1"/>
</dbReference>
<accession>A0A9N7MTD7</accession>
<comment type="similarity">
    <text evidence="1 4">Belongs to the UDP-glycosyltransferase family.</text>
</comment>
<name>A0A9N7MTD7_STRHE</name>
<keyword evidence="3 4" id="KW-0808">Transferase</keyword>
<dbReference type="Pfam" id="PF26168">
    <property type="entry name" value="Glyco_transf_N"/>
    <property type="match status" value="1"/>
</dbReference>
<gene>
    <name evidence="8" type="ORF">SHERM_13331</name>
</gene>
<dbReference type="EC" id="2.4.1.-" evidence="5"/>
<dbReference type="InterPro" id="IPR035595">
    <property type="entry name" value="UDP_glycos_trans_CS"/>
</dbReference>
<protein>
    <recommendedName>
        <fullName evidence="5">Glycosyltransferase</fullName>
        <ecNumber evidence="5">2.4.1.-</ecNumber>
    </recommendedName>
</protein>
<dbReference type="GO" id="GO:0016138">
    <property type="term" value="P:glycoside biosynthetic process"/>
    <property type="evidence" value="ECO:0007669"/>
    <property type="project" value="UniProtKB-ARBA"/>
</dbReference>
<keyword evidence="2 4" id="KW-0328">Glycosyltransferase</keyword>
<dbReference type="Gene3D" id="3.40.50.2000">
    <property type="entry name" value="Glycogen Phosphorylase B"/>
    <property type="match status" value="2"/>
</dbReference>
<comment type="caution">
    <text evidence="8">The sequence shown here is derived from an EMBL/GenBank/DDBJ whole genome shotgun (WGS) entry which is preliminary data.</text>
</comment>
<dbReference type="FunFam" id="3.40.50.2000:FF:000060">
    <property type="entry name" value="Glycosyltransferase"/>
    <property type="match status" value="1"/>
</dbReference>
<feature type="compositionally biased region" description="Pro residues" evidence="6">
    <location>
        <begin position="73"/>
        <end position="82"/>
    </location>
</feature>
<evidence type="ECO:0000256" key="6">
    <source>
        <dbReference type="SAM" id="MobiDB-lite"/>
    </source>
</evidence>
<dbReference type="Pfam" id="PF00201">
    <property type="entry name" value="UDPGT"/>
    <property type="match status" value="1"/>
</dbReference>
<dbReference type="InterPro" id="IPR058980">
    <property type="entry name" value="Glyco_transf_N"/>
</dbReference>
<evidence type="ECO:0000256" key="3">
    <source>
        <dbReference type="ARBA" id="ARBA00022679"/>
    </source>
</evidence>
<dbReference type="PANTHER" id="PTHR48044">
    <property type="entry name" value="GLYCOSYLTRANSFERASE"/>
    <property type="match status" value="1"/>
</dbReference>
<evidence type="ECO:0000256" key="5">
    <source>
        <dbReference type="RuleBase" id="RU362057"/>
    </source>
</evidence>
<evidence type="ECO:0000313" key="9">
    <source>
        <dbReference type="Proteomes" id="UP001153555"/>
    </source>
</evidence>
<reference evidence="8" key="1">
    <citation type="submission" date="2019-12" db="EMBL/GenBank/DDBJ databases">
        <authorList>
            <person name="Scholes J."/>
        </authorList>
    </citation>
    <scope>NUCLEOTIDE SEQUENCE</scope>
</reference>
<evidence type="ECO:0000256" key="4">
    <source>
        <dbReference type="RuleBase" id="RU003718"/>
    </source>
</evidence>
<dbReference type="InterPro" id="IPR002213">
    <property type="entry name" value="UDP_glucos_trans"/>
</dbReference>
<evidence type="ECO:0000313" key="8">
    <source>
        <dbReference type="EMBL" id="CAA0812772.1"/>
    </source>
</evidence>
<dbReference type="PROSITE" id="PS00375">
    <property type="entry name" value="UDPGT"/>
    <property type="match status" value="1"/>
</dbReference>
<proteinExistence type="inferred from homology"/>
<keyword evidence="9" id="KW-1185">Reference proteome</keyword>
<feature type="region of interest" description="Disordered" evidence="6">
    <location>
        <begin position="52"/>
        <end position="90"/>
    </location>
</feature>
<dbReference type="OrthoDB" id="5835829at2759"/>
<sequence>MDRHPVTVVMLPVPAQSHLNQLLRLAGLISSTTTLPVHFLGSATHNRQVKLRHYSNPNPSPYGPNPIHFHDFPTPPIPTPDPDPSRHKTPHHLAPAMEAYTALRRPIAALIQNMLTETKKIVLIYDRLIAEAVEDSVSNPNVESYAFNCLSAFNLFHILREYSSTTKPFPPKVEENISFSVRDLYPPEIINFIVSRPEHFKKRAGDIHNTSRLVEGEYVDLLAGEEIGGKSQQWAICPTLGSEIKVADYDETGARRRRHACLDWLDGQAHGSVLFVSFGTTVSLSGEEAREIALGLESSGFRFVWALRDADRADIFSGESKKIIELPDGFEERVKGTGIGLVVRDWAPQVEILAHEATGGFLTHCGWNSCFESLMTGVPVLAWPMHSDQPVNAIFMTKVLKTGLIVRT</sequence>
<evidence type="ECO:0000256" key="1">
    <source>
        <dbReference type="ARBA" id="ARBA00009995"/>
    </source>
</evidence>
<organism evidence="8 9">
    <name type="scientific">Striga hermonthica</name>
    <name type="common">Purple witchweed</name>
    <name type="synonym">Buchnera hermonthica</name>
    <dbReference type="NCBI Taxonomy" id="68872"/>
    <lineage>
        <taxon>Eukaryota</taxon>
        <taxon>Viridiplantae</taxon>
        <taxon>Streptophyta</taxon>
        <taxon>Embryophyta</taxon>
        <taxon>Tracheophyta</taxon>
        <taxon>Spermatophyta</taxon>
        <taxon>Magnoliopsida</taxon>
        <taxon>eudicotyledons</taxon>
        <taxon>Gunneridae</taxon>
        <taxon>Pentapetalae</taxon>
        <taxon>asterids</taxon>
        <taxon>lamiids</taxon>
        <taxon>Lamiales</taxon>
        <taxon>Orobanchaceae</taxon>
        <taxon>Buchnereae</taxon>
        <taxon>Striga</taxon>
    </lineage>
</organism>
<dbReference type="Proteomes" id="UP001153555">
    <property type="component" value="Unassembled WGS sequence"/>
</dbReference>